<feature type="compositionally biased region" description="Polar residues" evidence="1">
    <location>
        <begin position="228"/>
        <end position="237"/>
    </location>
</feature>
<feature type="compositionally biased region" description="Basic and acidic residues" evidence="1">
    <location>
        <begin position="184"/>
        <end position="200"/>
    </location>
</feature>
<feature type="compositionally biased region" description="Low complexity" evidence="1">
    <location>
        <begin position="98"/>
        <end position="108"/>
    </location>
</feature>
<dbReference type="Proteomes" id="UP000886523">
    <property type="component" value="Unassembled WGS sequence"/>
</dbReference>
<evidence type="ECO:0000313" key="2">
    <source>
        <dbReference type="EMBL" id="KAF9512974.1"/>
    </source>
</evidence>
<feature type="compositionally biased region" description="Acidic residues" evidence="1">
    <location>
        <begin position="143"/>
        <end position="152"/>
    </location>
</feature>
<proteinExistence type="predicted"/>
<comment type="caution">
    <text evidence="2">The sequence shown here is derived from an EMBL/GenBank/DDBJ whole genome shotgun (WGS) entry which is preliminary data.</text>
</comment>
<keyword evidence="3" id="KW-1185">Reference proteome</keyword>
<organism evidence="2 3">
    <name type="scientific">Hydnum rufescens UP504</name>
    <dbReference type="NCBI Taxonomy" id="1448309"/>
    <lineage>
        <taxon>Eukaryota</taxon>
        <taxon>Fungi</taxon>
        <taxon>Dikarya</taxon>
        <taxon>Basidiomycota</taxon>
        <taxon>Agaricomycotina</taxon>
        <taxon>Agaricomycetes</taxon>
        <taxon>Cantharellales</taxon>
        <taxon>Hydnaceae</taxon>
        <taxon>Hydnum</taxon>
    </lineage>
</organism>
<evidence type="ECO:0000313" key="3">
    <source>
        <dbReference type="Proteomes" id="UP000886523"/>
    </source>
</evidence>
<feature type="compositionally biased region" description="Polar residues" evidence="1">
    <location>
        <begin position="267"/>
        <end position="300"/>
    </location>
</feature>
<evidence type="ECO:0000256" key="1">
    <source>
        <dbReference type="SAM" id="MobiDB-lite"/>
    </source>
</evidence>
<feature type="region of interest" description="Disordered" evidence="1">
    <location>
        <begin position="183"/>
        <end position="328"/>
    </location>
</feature>
<feature type="compositionally biased region" description="Basic and acidic residues" evidence="1">
    <location>
        <begin position="131"/>
        <end position="142"/>
    </location>
</feature>
<protein>
    <submittedName>
        <fullName evidence="2">Uncharacterized protein</fullName>
    </submittedName>
</protein>
<dbReference type="EMBL" id="MU128979">
    <property type="protein sequence ID" value="KAF9512974.1"/>
    <property type="molecule type" value="Genomic_DNA"/>
</dbReference>
<gene>
    <name evidence="2" type="ORF">BS47DRAFT_1393712</name>
</gene>
<dbReference type="AlphaFoldDB" id="A0A9P6AVV0"/>
<name>A0A9P6AVV0_9AGAM</name>
<accession>A0A9P6AVV0</accession>
<feature type="region of interest" description="Disordered" evidence="1">
    <location>
        <begin position="93"/>
        <end position="152"/>
    </location>
</feature>
<reference evidence="2" key="1">
    <citation type="journal article" date="2020" name="Nat. Commun.">
        <title>Large-scale genome sequencing of mycorrhizal fungi provides insights into the early evolution of symbiotic traits.</title>
        <authorList>
            <person name="Miyauchi S."/>
            <person name="Kiss E."/>
            <person name="Kuo A."/>
            <person name="Drula E."/>
            <person name="Kohler A."/>
            <person name="Sanchez-Garcia M."/>
            <person name="Morin E."/>
            <person name="Andreopoulos B."/>
            <person name="Barry K.W."/>
            <person name="Bonito G."/>
            <person name="Buee M."/>
            <person name="Carver A."/>
            <person name="Chen C."/>
            <person name="Cichocki N."/>
            <person name="Clum A."/>
            <person name="Culley D."/>
            <person name="Crous P.W."/>
            <person name="Fauchery L."/>
            <person name="Girlanda M."/>
            <person name="Hayes R.D."/>
            <person name="Keri Z."/>
            <person name="LaButti K."/>
            <person name="Lipzen A."/>
            <person name="Lombard V."/>
            <person name="Magnuson J."/>
            <person name="Maillard F."/>
            <person name="Murat C."/>
            <person name="Nolan M."/>
            <person name="Ohm R.A."/>
            <person name="Pangilinan J."/>
            <person name="Pereira M.F."/>
            <person name="Perotto S."/>
            <person name="Peter M."/>
            <person name="Pfister S."/>
            <person name="Riley R."/>
            <person name="Sitrit Y."/>
            <person name="Stielow J.B."/>
            <person name="Szollosi G."/>
            <person name="Zifcakova L."/>
            <person name="Stursova M."/>
            <person name="Spatafora J.W."/>
            <person name="Tedersoo L."/>
            <person name="Vaario L.M."/>
            <person name="Yamada A."/>
            <person name="Yan M."/>
            <person name="Wang P."/>
            <person name="Xu J."/>
            <person name="Bruns T."/>
            <person name="Baldrian P."/>
            <person name="Vilgalys R."/>
            <person name="Dunand C."/>
            <person name="Henrissat B."/>
            <person name="Grigoriev I.V."/>
            <person name="Hibbett D."/>
            <person name="Nagy L.G."/>
            <person name="Martin F.M."/>
        </authorList>
    </citation>
    <scope>NUCLEOTIDE SEQUENCE</scope>
    <source>
        <strain evidence="2">UP504</strain>
    </source>
</reference>
<sequence length="328" mass="35781">MQSHPAIFNTIINKGLKAYSEAMEAKHHLDQHANEISKLQTILATQESEMGVLMKKEELAKEIKKLARLKNGDKWTITQSTQEYCRLICQHQEDKGQSSSAPSDTTPPAEQPSPGAPQTSHDQSTDPEDQDSSHGVHSSHEDEDRDCEEVVGDETFSAVKEILEFPPLRGILGKRPKRLVTAVKDLESEQKPKQESESKAQPDPVVLSDIEDTLYPSARHRDPGMSADESSCPQGSTLWPRPASQPTPPDQAGPSATVKLPGGSMPASGQSLNSHLLTLPSTHPTDTQGSAPESLTSPSLKSILPKRKPLEKPEENDNSQEAPPPKRP</sequence>